<keyword evidence="7" id="KW-1185">Reference proteome</keyword>
<evidence type="ECO:0000313" key="7">
    <source>
        <dbReference type="Proteomes" id="UP001383192"/>
    </source>
</evidence>
<evidence type="ECO:0000259" key="5">
    <source>
        <dbReference type="Pfam" id="PF01979"/>
    </source>
</evidence>
<keyword evidence="2" id="KW-0479">Metal-binding</keyword>
<evidence type="ECO:0000256" key="1">
    <source>
        <dbReference type="ARBA" id="ARBA00001947"/>
    </source>
</evidence>
<dbReference type="InterPro" id="IPR006680">
    <property type="entry name" value="Amidohydro-rel"/>
</dbReference>
<dbReference type="GO" id="GO:0005829">
    <property type="term" value="C:cytosol"/>
    <property type="evidence" value="ECO:0007669"/>
    <property type="project" value="TreeGrafter"/>
</dbReference>
<dbReference type="PANTHER" id="PTHR11271:SF6">
    <property type="entry name" value="GUANINE DEAMINASE"/>
    <property type="match status" value="1"/>
</dbReference>
<evidence type="ECO:0000256" key="3">
    <source>
        <dbReference type="ARBA" id="ARBA00022801"/>
    </source>
</evidence>
<reference evidence="6 7" key="1">
    <citation type="submission" date="2024-01" db="EMBL/GenBank/DDBJ databases">
        <title>A draft genome for a cacao thread blight-causing isolate of Paramarasmius palmivorus.</title>
        <authorList>
            <person name="Baruah I.K."/>
            <person name="Bukari Y."/>
            <person name="Amoako-Attah I."/>
            <person name="Meinhardt L.W."/>
            <person name="Bailey B.A."/>
            <person name="Cohen S.P."/>
        </authorList>
    </citation>
    <scope>NUCLEOTIDE SEQUENCE [LARGE SCALE GENOMIC DNA]</scope>
    <source>
        <strain evidence="6 7">GH-12</strain>
    </source>
</reference>
<protein>
    <recommendedName>
        <fullName evidence="5">Amidohydrolase-related domain-containing protein</fullName>
    </recommendedName>
</protein>
<dbReference type="InterPro" id="IPR011059">
    <property type="entry name" value="Metal-dep_hydrolase_composite"/>
</dbReference>
<dbReference type="PANTHER" id="PTHR11271">
    <property type="entry name" value="GUANINE DEAMINASE"/>
    <property type="match status" value="1"/>
</dbReference>
<comment type="caution">
    <text evidence="6">The sequence shown here is derived from an EMBL/GenBank/DDBJ whole genome shotgun (WGS) entry which is preliminary data.</text>
</comment>
<dbReference type="InterPro" id="IPR051607">
    <property type="entry name" value="Metallo-dep_hydrolases"/>
</dbReference>
<comment type="cofactor">
    <cofactor evidence="1">
        <name>Zn(2+)</name>
        <dbReference type="ChEBI" id="CHEBI:29105"/>
    </cofactor>
</comment>
<feature type="domain" description="Amidohydrolase-related" evidence="5">
    <location>
        <begin position="62"/>
        <end position="402"/>
    </location>
</feature>
<proteinExistence type="predicted"/>
<dbReference type="GO" id="GO:0008270">
    <property type="term" value="F:zinc ion binding"/>
    <property type="evidence" value="ECO:0007669"/>
    <property type="project" value="TreeGrafter"/>
</dbReference>
<dbReference type="Pfam" id="PF01979">
    <property type="entry name" value="Amidohydro_1"/>
    <property type="match status" value="1"/>
</dbReference>
<keyword evidence="3" id="KW-0378">Hydrolase</keyword>
<dbReference type="EMBL" id="JAYKXP010000006">
    <property type="protein sequence ID" value="KAK7056934.1"/>
    <property type="molecule type" value="Genomic_DNA"/>
</dbReference>
<evidence type="ECO:0000256" key="2">
    <source>
        <dbReference type="ARBA" id="ARBA00022723"/>
    </source>
</evidence>
<dbReference type="AlphaFoldDB" id="A0AAW0DVF3"/>
<dbReference type="Gene3D" id="3.20.20.140">
    <property type="entry name" value="Metal-dependent hydrolases"/>
    <property type="match status" value="1"/>
</dbReference>
<dbReference type="GO" id="GO:0046098">
    <property type="term" value="P:guanine metabolic process"/>
    <property type="evidence" value="ECO:0007669"/>
    <property type="project" value="TreeGrafter"/>
</dbReference>
<sequence>MSIRGTFVHCPQLGRLEILEDYLLVVNDSGFIDHFEPAISPSSTQIINAKTDAINVLDPGSFIMPAFCDLHLHAPQFLYQGNGLHLPLMQWLDEYAFKAEERLDADPELARIVYTRLANRLIENGTGSVLLFGTIREETNIVLAEVFAKAGLRGFVGKLSMDISTRPSYVEESTNASLVSIASFTEKIKNLFSHLPQHRRLVEPVVTPRFVPTCSNELLQGLASFANQNSLRIQSHLAEAHDQVEWVRRERGLEDIDVFDKNGLLTPRTIQAHCTFLNPQALSHIHDRQTAIAHCPLSNAYFSAEPFRLREALSKGVKVGLGTDIAGGYSIDIMNAMRQAVIVSRMREGSRLVSARKDVDENLAIDWKEALYLATRGGALALDLPSGVGMFQVGAPFDAQHIRLFDSKSMRGVGAIDCFDDPTGISPHPITQDLLEKWWCIGDNRNRVDMWVQGAKLRVL</sequence>
<organism evidence="6 7">
    <name type="scientific">Paramarasmius palmivorus</name>
    <dbReference type="NCBI Taxonomy" id="297713"/>
    <lineage>
        <taxon>Eukaryota</taxon>
        <taxon>Fungi</taxon>
        <taxon>Dikarya</taxon>
        <taxon>Basidiomycota</taxon>
        <taxon>Agaricomycotina</taxon>
        <taxon>Agaricomycetes</taxon>
        <taxon>Agaricomycetidae</taxon>
        <taxon>Agaricales</taxon>
        <taxon>Marasmiineae</taxon>
        <taxon>Marasmiaceae</taxon>
        <taxon>Paramarasmius</taxon>
    </lineage>
</organism>
<gene>
    <name evidence="6" type="ORF">VNI00_002652</name>
</gene>
<dbReference type="SUPFAM" id="SSF51556">
    <property type="entry name" value="Metallo-dependent hydrolases"/>
    <property type="match status" value="1"/>
</dbReference>
<evidence type="ECO:0000313" key="6">
    <source>
        <dbReference type="EMBL" id="KAK7056934.1"/>
    </source>
</evidence>
<keyword evidence="4" id="KW-0862">Zinc</keyword>
<dbReference type="InterPro" id="IPR032466">
    <property type="entry name" value="Metal_Hydrolase"/>
</dbReference>
<name>A0AAW0DVF3_9AGAR</name>
<accession>A0AAW0DVF3</accession>
<dbReference type="Proteomes" id="UP001383192">
    <property type="component" value="Unassembled WGS sequence"/>
</dbReference>
<dbReference type="GO" id="GO:0008892">
    <property type="term" value="F:guanine deaminase activity"/>
    <property type="evidence" value="ECO:0007669"/>
    <property type="project" value="TreeGrafter"/>
</dbReference>
<evidence type="ECO:0000256" key="4">
    <source>
        <dbReference type="ARBA" id="ARBA00022833"/>
    </source>
</evidence>
<dbReference type="Gene3D" id="2.30.40.10">
    <property type="entry name" value="Urease, subunit C, domain 1"/>
    <property type="match status" value="1"/>
</dbReference>